<protein>
    <submittedName>
        <fullName evidence="2">Methyltransferase domain-containing protein</fullName>
    </submittedName>
</protein>
<organism evidence="2 3">
    <name type="scientific">Flexivirga aerilata</name>
    <dbReference type="NCBI Taxonomy" id="1656889"/>
    <lineage>
        <taxon>Bacteria</taxon>
        <taxon>Bacillati</taxon>
        <taxon>Actinomycetota</taxon>
        <taxon>Actinomycetes</taxon>
        <taxon>Micrococcales</taxon>
        <taxon>Dermacoccaceae</taxon>
        <taxon>Flexivirga</taxon>
    </lineage>
</organism>
<dbReference type="Pfam" id="PF08241">
    <property type="entry name" value="Methyltransf_11"/>
    <property type="match status" value="1"/>
</dbReference>
<dbReference type="PANTHER" id="PTHR42912">
    <property type="entry name" value="METHYLTRANSFERASE"/>
    <property type="match status" value="1"/>
</dbReference>
<evidence type="ECO:0000313" key="3">
    <source>
        <dbReference type="Proteomes" id="UP000557772"/>
    </source>
</evidence>
<dbReference type="RefSeq" id="WP_171153363.1">
    <property type="nucleotide sequence ID" value="NZ_JABENB010000001.1"/>
</dbReference>
<dbReference type="CDD" id="cd02440">
    <property type="entry name" value="AdoMet_MTases"/>
    <property type="match status" value="1"/>
</dbReference>
<gene>
    <name evidence="2" type="ORF">HJ588_06885</name>
</gene>
<keyword evidence="3" id="KW-1185">Reference proteome</keyword>
<proteinExistence type="predicted"/>
<dbReference type="AlphaFoldDB" id="A0A849AHF6"/>
<dbReference type="Proteomes" id="UP000557772">
    <property type="component" value="Unassembled WGS sequence"/>
</dbReference>
<sequence>MEGHEVRKLTAVEDWHWWYAERRHLLGRLVRDLTPGDACDVGAAGGGNTRVLIDRGWRAIALEYGQDGAEVAASRGLRVARADATALPLADESFDLVTALDMIEHIEDDDAAVRNIHRVLRPGGTAIIAVPADPKLWSSHDVAVNHVRRYTRESLLAVLERNGLVVDECRSWMVLLRPAVALRRRTSEGSDLDRPSPVVNAALRSIVTAERFLPVRSLPGVSFWVKAHRP</sequence>
<dbReference type="InterPro" id="IPR050508">
    <property type="entry name" value="Methyltransf_Superfamily"/>
</dbReference>
<dbReference type="InterPro" id="IPR013216">
    <property type="entry name" value="Methyltransf_11"/>
</dbReference>
<reference evidence="2 3" key="1">
    <citation type="submission" date="2020-05" db="EMBL/GenBank/DDBJ databases">
        <title>Flexivirga sp. ID2601S isolated from air conditioner.</title>
        <authorList>
            <person name="Kim D.H."/>
        </authorList>
    </citation>
    <scope>NUCLEOTIDE SEQUENCE [LARGE SCALE GENOMIC DNA]</scope>
    <source>
        <strain evidence="2 3">ID2601S</strain>
    </source>
</reference>
<dbReference type="InterPro" id="IPR029063">
    <property type="entry name" value="SAM-dependent_MTases_sf"/>
</dbReference>
<dbReference type="Gene3D" id="3.40.50.150">
    <property type="entry name" value="Vaccinia Virus protein VP39"/>
    <property type="match status" value="1"/>
</dbReference>
<dbReference type="EMBL" id="JABENB010000001">
    <property type="protein sequence ID" value="NNG38996.1"/>
    <property type="molecule type" value="Genomic_DNA"/>
</dbReference>
<feature type="domain" description="Methyltransferase type 11" evidence="1">
    <location>
        <begin position="40"/>
        <end position="128"/>
    </location>
</feature>
<keyword evidence="2" id="KW-0489">Methyltransferase</keyword>
<name>A0A849AHF6_9MICO</name>
<comment type="caution">
    <text evidence="2">The sequence shown here is derived from an EMBL/GenBank/DDBJ whole genome shotgun (WGS) entry which is preliminary data.</text>
</comment>
<keyword evidence="2" id="KW-0808">Transferase</keyword>
<dbReference type="GO" id="GO:0032259">
    <property type="term" value="P:methylation"/>
    <property type="evidence" value="ECO:0007669"/>
    <property type="project" value="UniProtKB-KW"/>
</dbReference>
<evidence type="ECO:0000259" key="1">
    <source>
        <dbReference type="Pfam" id="PF08241"/>
    </source>
</evidence>
<dbReference type="SUPFAM" id="SSF53335">
    <property type="entry name" value="S-adenosyl-L-methionine-dependent methyltransferases"/>
    <property type="match status" value="1"/>
</dbReference>
<evidence type="ECO:0000313" key="2">
    <source>
        <dbReference type="EMBL" id="NNG38996.1"/>
    </source>
</evidence>
<dbReference type="GO" id="GO:0008757">
    <property type="term" value="F:S-adenosylmethionine-dependent methyltransferase activity"/>
    <property type="evidence" value="ECO:0007669"/>
    <property type="project" value="InterPro"/>
</dbReference>
<accession>A0A849AHF6</accession>